<evidence type="ECO:0000259" key="2">
    <source>
        <dbReference type="Pfam" id="PF13280"/>
    </source>
</evidence>
<dbReference type="PANTHER" id="PTHR34580">
    <property type="match status" value="1"/>
</dbReference>
<dbReference type="HOGENOM" id="CLU_041141_7_1_5"/>
<dbReference type="SUPFAM" id="SSF46785">
    <property type="entry name" value="Winged helix' DNA-binding domain"/>
    <property type="match status" value="1"/>
</dbReference>
<dbReference type="Pfam" id="PF13280">
    <property type="entry name" value="WYL"/>
    <property type="match status" value="1"/>
</dbReference>
<name>A0A089P1D8_9HYPH</name>
<dbReference type="InterPro" id="IPR036390">
    <property type="entry name" value="WH_DNA-bd_sf"/>
</dbReference>
<proteinExistence type="predicted"/>
<dbReference type="eggNOG" id="COG2378">
    <property type="taxonomic scope" value="Bacteria"/>
</dbReference>
<feature type="domain" description="WYL" evidence="2">
    <location>
        <begin position="144"/>
        <end position="201"/>
    </location>
</feature>
<dbReference type="InterPro" id="IPR026881">
    <property type="entry name" value="WYL_dom"/>
</dbReference>
<dbReference type="Proteomes" id="UP000029492">
    <property type="component" value="Chromosome"/>
</dbReference>
<protein>
    <submittedName>
        <fullName evidence="3">Helix-turn-helix type 11 domain protein</fullName>
    </submittedName>
</protein>
<keyword evidence="4" id="KW-1185">Reference proteome</keyword>
<dbReference type="InterPro" id="IPR051534">
    <property type="entry name" value="CBASS_pafABC_assoc_protein"/>
</dbReference>
<evidence type="ECO:0000313" key="4">
    <source>
        <dbReference type="Proteomes" id="UP000029492"/>
    </source>
</evidence>
<dbReference type="InterPro" id="IPR036388">
    <property type="entry name" value="WH-like_DNA-bd_sf"/>
</dbReference>
<dbReference type="AlphaFoldDB" id="A0A089P1D8"/>
<dbReference type="PROSITE" id="PS52050">
    <property type="entry name" value="WYL"/>
    <property type="match status" value="1"/>
</dbReference>
<dbReference type="InterPro" id="IPR013196">
    <property type="entry name" value="HTH_11"/>
</dbReference>
<dbReference type="KEGG" id="mor:MOC_4835"/>
<dbReference type="PANTHER" id="PTHR34580:SF3">
    <property type="entry name" value="PROTEIN PAFB"/>
    <property type="match status" value="1"/>
</dbReference>
<feature type="domain" description="Helix-turn-helix type 11" evidence="1">
    <location>
        <begin position="6"/>
        <end position="59"/>
    </location>
</feature>
<dbReference type="STRING" id="693986.MOC_4835"/>
<evidence type="ECO:0000313" key="3">
    <source>
        <dbReference type="EMBL" id="AIQ92590.1"/>
    </source>
</evidence>
<dbReference type="RefSeq" id="WP_043759495.1">
    <property type="nucleotide sequence ID" value="NZ_CP003811.1"/>
</dbReference>
<sequence>MRRADRLFQIIQILRRAPRPVTAAELARELEVSARTVYRDVADLVGQRVPILGEAGLGYVLGETFDMPPLMLTPDEIEAAVLGAQWVAGRGEPVLAKAARDLIAKITAVVPERLHPFIADPSIGTPPAFTQTADGIDVARTRAWIREGRKIRIDYRDARGDPSRRVIWPVIVGFFDQARMLAGWCELRGEFRHFRTDRITDPDFLEERHGLRPAVLRARWKRSLSGRPVGPHAPTQVVT</sequence>
<dbReference type="Gene3D" id="1.10.10.10">
    <property type="entry name" value="Winged helix-like DNA-binding domain superfamily/Winged helix DNA-binding domain"/>
    <property type="match status" value="1"/>
</dbReference>
<dbReference type="Pfam" id="PF08279">
    <property type="entry name" value="HTH_11"/>
    <property type="match status" value="1"/>
</dbReference>
<organism evidence="3 4">
    <name type="scientific">Methylobacterium oryzae CBMB20</name>
    <dbReference type="NCBI Taxonomy" id="693986"/>
    <lineage>
        <taxon>Bacteria</taxon>
        <taxon>Pseudomonadati</taxon>
        <taxon>Pseudomonadota</taxon>
        <taxon>Alphaproteobacteria</taxon>
        <taxon>Hyphomicrobiales</taxon>
        <taxon>Methylobacteriaceae</taxon>
        <taxon>Methylobacterium</taxon>
    </lineage>
</organism>
<accession>A0A089P1D8</accession>
<dbReference type="EMBL" id="CP003811">
    <property type="protein sequence ID" value="AIQ92590.1"/>
    <property type="molecule type" value="Genomic_DNA"/>
</dbReference>
<gene>
    <name evidence="3" type="ORF">MOC_4835</name>
</gene>
<reference evidence="3 4" key="1">
    <citation type="journal article" date="2014" name="PLoS ONE">
        <title>Genome Information of Methylobacterium oryzae, a Plant-Probiotic Methylotroph in the Phyllosphere.</title>
        <authorList>
            <person name="Kwak M.J."/>
            <person name="Jeong H."/>
            <person name="Madhaiyan M."/>
            <person name="Lee Y."/>
            <person name="Sa T.M."/>
            <person name="Oh T.K."/>
            <person name="Kim J.F."/>
        </authorList>
    </citation>
    <scope>NUCLEOTIDE SEQUENCE [LARGE SCALE GENOMIC DNA]</scope>
    <source>
        <strain evidence="3 4">CBMB20</strain>
    </source>
</reference>
<evidence type="ECO:0000259" key="1">
    <source>
        <dbReference type="Pfam" id="PF08279"/>
    </source>
</evidence>